<evidence type="ECO:0000256" key="6">
    <source>
        <dbReference type="PROSITE-ProRule" id="PRU00221"/>
    </source>
</evidence>
<feature type="region of interest" description="Disordered" evidence="7">
    <location>
        <begin position="849"/>
        <end position="958"/>
    </location>
</feature>
<feature type="compositionally biased region" description="Polar residues" evidence="7">
    <location>
        <begin position="739"/>
        <end position="756"/>
    </location>
</feature>
<dbReference type="SMART" id="SM00320">
    <property type="entry name" value="WD40"/>
    <property type="match status" value="5"/>
</dbReference>
<dbReference type="InterPro" id="IPR015943">
    <property type="entry name" value="WD40/YVTN_repeat-like_dom_sf"/>
</dbReference>
<feature type="compositionally biased region" description="Basic and acidic residues" evidence="7">
    <location>
        <begin position="656"/>
        <end position="665"/>
    </location>
</feature>
<evidence type="ECO:0000256" key="2">
    <source>
        <dbReference type="ARBA" id="ARBA00022723"/>
    </source>
</evidence>
<keyword evidence="1 6" id="KW-0853">WD repeat</keyword>
<feature type="compositionally biased region" description="Polar residues" evidence="7">
    <location>
        <begin position="43"/>
        <end position="57"/>
    </location>
</feature>
<keyword evidence="4" id="KW-0863">Zinc-finger</keyword>
<feature type="region of interest" description="Disordered" evidence="7">
    <location>
        <begin position="636"/>
        <end position="669"/>
    </location>
</feature>
<dbReference type="PROSITE" id="PS00678">
    <property type="entry name" value="WD_REPEATS_1"/>
    <property type="match status" value="2"/>
</dbReference>
<reference evidence="9" key="1">
    <citation type="journal article" date="2015" name="Genome Announc.">
        <title>Genome sequence of the AIDS-associated pathogen Penicillium marneffei (ATCC18224) and its near taxonomic relative Talaromyces stipitatus (ATCC10500).</title>
        <authorList>
            <person name="Nierman W.C."/>
            <person name="Fedorova-Abrams N.D."/>
            <person name="Andrianopoulos A."/>
        </authorList>
    </citation>
    <scope>NUCLEOTIDE SEQUENCE [LARGE SCALE GENOMIC DNA]</scope>
    <source>
        <strain evidence="9">ATCC 18224 / CBS 334.59 / QM 7333</strain>
    </source>
</reference>
<feature type="repeat" description="WD" evidence="6">
    <location>
        <begin position="206"/>
        <end position="248"/>
    </location>
</feature>
<dbReference type="STRING" id="441960.B6QL02"/>
<sequence>MADPPNDSGTPQSPRPPPPTSQGQAHKVYQNRATSALARLTQPFFTGSRSPSPSDVSNRLPEDDHHVRLTRSKSFPKMPLESSVADWQTRPGSPQTVTHRTGVSIAALDISPQKTHAVIAGREIFKTIRVSQDGSSEEFNLRDAIIKASSKKQALTGLASKFKDQLAIKDVKWSHGEFDTVIATAAANGRIITYDLQRAGLELSRLSGHSRQVHKLAFNPHRPAWLLSGSQDSTIRMWDLRSASPAATIQSISRYSSNSDAVRDIRWSTGDGTVFATATDSGAIQCWDYRQTKAPQLKITAHEKPCYAVDWHPDGKHLVSAGTDRQVKVWDFSSSAERRQKPTFQFRAPQPVVNVRWRPPSRVSEFSDDRNWQSTQVVTSYDKEDPRVHLWDLRRPHIPYREIDRYETPAADLLWKSNDLLWTVGESGAFTQTDIRFVPEVVSRRPMCAVAWSPTGEVVATVQKRPRRRPLATKNPEFFGFDDEKDRSFDRHQSFTDSSAIDDMATVQPKQQRGMMLGTSKSLGNTPPDPQGDRITVIPLGDSLSGELPTPHQLGIIGRVEGVASDEMVFRYLAEQYADLMKDKENTLRPKNQIQAVLADLDWNAAQAEMAGQHKLAQTWSIVKYTVLQEIEVRVEESNRRPKEKANQGHKSPHARFSDRTRVPDGSKSVKVKSHLFKGVIETDAHRRRTPEIESTSNMTTPLAQPLPDSPSGVHFSSVVHGDSVTDDLIDIQPLPPSVMSSHYSARNQVDTTSAPRMQRQESESSEFMPFYSGSFNSEQAREGRFDDAEDDQRSAPRAITSRADWHRHRPSDVGAKEGSGDDYEQKVESRKALLRDYKAPPRKVLNLESLASDASRPTRPGPYLRHDSTESFPMFSASTDSSQRTKSVDISLSPRTSALASSRRDSVGWDTEEDAILEEEEPTSSDAASVSAPDYGSYKDEIIPGNPCPEDHQIHLQRPSSPAPILAESDKVEKNRQQENLGDRNTEHNEDFQLPLSPEISASKPWGAQVILREAVRHYHSTSPVDTQMAAHLLRTVHSLFYDCETILPYHECEQVFKAYNEQLIRHSMYVEAAELRNFCVPLYPSVYGYAQTDTHINVFCYTCKKPYENPVKDNRRCHRCRTPQSPCPICLNLEPPLEWVIPESEGGNEENVEDHSQGSLHSDLTEPIPGLEVEAFGQKSLRTPGSGLWSWCQGCGHGGHLACMKKWLGDLEASEGGCPTPGCMHDCGPGPRRQEHREVVQTVSFGRRITSNTAKRDSWVTGESRAVEKVRGMLTSAAAPGSSGEISLGGGVSSGGSTALNTSSGGGTMGSSKKVRLVTPREEGLHKDMDHLLRDKESTSDPFPG</sequence>
<keyword evidence="2" id="KW-0479">Metal-binding</keyword>
<dbReference type="EMBL" id="DS995903">
    <property type="protein sequence ID" value="EEA21779.1"/>
    <property type="molecule type" value="Genomic_DNA"/>
</dbReference>
<accession>B6QL02</accession>
<dbReference type="HOGENOM" id="CLU_002874_0_0_1"/>
<feature type="region of interest" description="Disordered" evidence="7">
    <location>
        <begin position="1144"/>
        <end position="1164"/>
    </location>
</feature>
<dbReference type="OrthoDB" id="60955at2759"/>
<dbReference type="GO" id="GO:0061700">
    <property type="term" value="C:GATOR2 complex"/>
    <property type="evidence" value="ECO:0007669"/>
    <property type="project" value="TreeGrafter"/>
</dbReference>
<gene>
    <name evidence="8" type="ORF">PMAA_055730</name>
</gene>
<dbReference type="PROSITE" id="PS50294">
    <property type="entry name" value="WD_REPEATS_REGION"/>
    <property type="match status" value="2"/>
</dbReference>
<dbReference type="PANTHER" id="PTHR46200">
    <property type="entry name" value="GATOR COMPLEX PROTEIN WDR24"/>
    <property type="match status" value="1"/>
</dbReference>
<evidence type="ECO:0000313" key="9">
    <source>
        <dbReference type="Proteomes" id="UP000001294"/>
    </source>
</evidence>
<proteinExistence type="predicted"/>
<feature type="region of interest" description="Disordered" evidence="7">
    <location>
        <begin position="1278"/>
        <end position="1347"/>
    </location>
</feature>
<dbReference type="GO" id="GO:0005774">
    <property type="term" value="C:vacuolar membrane"/>
    <property type="evidence" value="ECO:0007669"/>
    <property type="project" value="TreeGrafter"/>
</dbReference>
<protein>
    <submittedName>
        <fullName evidence="8">WD repeat protein</fullName>
    </submittedName>
</protein>
<evidence type="ECO:0000256" key="7">
    <source>
        <dbReference type="SAM" id="MobiDB-lite"/>
    </source>
</evidence>
<dbReference type="GO" id="GO:0005829">
    <property type="term" value="C:cytosol"/>
    <property type="evidence" value="ECO:0007669"/>
    <property type="project" value="TreeGrafter"/>
</dbReference>
<dbReference type="Pfam" id="PF00400">
    <property type="entry name" value="WD40"/>
    <property type="match status" value="2"/>
</dbReference>
<feature type="compositionally biased region" description="Basic and acidic residues" evidence="7">
    <location>
        <begin position="780"/>
        <end position="795"/>
    </location>
</feature>
<evidence type="ECO:0000256" key="5">
    <source>
        <dbReference type="ARBA" id="ARBA00022833"/>
    </source>
</evidence>
<dbReference type="PROSITE" id="PS50082">
    <property type="entry name" value="WD_REPEATS_2"/>
    <property type="match status" value="2"/>
</dbReference>
<evidence type="ECO:0000256" key="3">
    <source>
        <dbReference type="ARBA" id="ARBA00022737"/>
    </source>
</evidence>
<dbReference type="InterPro" id="IPR037590">
    <property type="entry name" value="WDR24"/>
</dbReference>
<dbReference type="VEuPathDB" id="FungiDB:PMAA_055730"/>
<dbReference type="InterPro" id="IPR019775">
    <property type="entry name" value="WD40_repeat_CS"/>
</dbReference>
<evidence type="ECO:0000256" key="4">
    <source>
        <dbReference type="ARBA" id="ARBA00022771"/>
    </source>
</evidence>
<dbReference type="GO" id="GO:0008270">
    <property type="term" value="F:zinc ion binding"/>
    <property type="evidence" value="ECO:0007669"/>
    <property type="project" value="UniProtKB-KW"/>
</dbReference>
<evidence type="ECO:0000256" key="1">
    <source>
        <dbReference type="ARBA" id="ARBA00022574"/>
    </source>
</evidence>
<feature type="region of interest" description="Disordered" evidence="7">
    <location>
        <begin position="687"/>
        <end position="828"/>
    </location>
</feature>
<keyword evidence="3" id="KW-0677">Repeat</keyword>
<keyword evidence="9" id="KW-1185">Reference proteome</keyword>
<dbReference type="InterPro" id="IPR001680">
    <property type="entry name" value="WD40_rpt"/>
</dbReference>
<feature type="compositionally biased region" description="Polar residues" evidence="7">
    <location>
        <begin position="877"/>
        <end position="901"/>
    </location>
</feature>
<keyword evidence="5" id="KW-0862">Zinc</keyword>
<dbReference type="SUPFAM" id="SSF50978">
    <property type="entry name" value="WD40 repeat-like"/>
    <property type="match status" value="1"/>
</dbReference>
<feature type="region of interest" description="Disordered" evidence="7">
    <location>
        <begin position="1"/>
        <end position="28"/>
    </location>
</feature>
<dbReference type="PANTHER" id="PTHR46200:SF1">
    <property type="entry name" value="GATOR COMPLEX PROTEIN WDR24"/>
    <property type="match status" value="1"/>
</dbReference>
<feature type="compositionally biased region" description="Acidic residues" evidence="7">
    <location>
        <begin position="911"/>
        <end position="924"/>
    </location>
</feature>
<feature type="region of interest" description="Disordered" evidence="7">
    <location>
        <begin position="41"/>
        <end position="97"/>
    </location>
</feature>
<dbReference type="Gene3D" id="2.130.10.10">
    <property type="entry name" value="YVTN repeat-like/Quinoprotein amine dehydrogenase"/>
    <property type="match status" value="2"/>
</dbReference>
<feature type="repeat" description="WD" evidence="6">
    <location>
        <begin position="299"/>
        <end position="340"/>
    </location>
</feature>
<dbReference type="Proteomes" id="UP000001294">
    <property type="component" value="Unassembled WGS sequence"/>
</dbReference>
<organism evidence="8 9">
    <name type="scientific">Talaromyces marneffei (strain ATCC 18224 / CBS 334.59 / QM 7333)</name>
    <name type="common">Penicillium marneffei</name>
    <dbReference type="NCBI Taxonomy" id="441960"/>
    <lineage>
        <taxon>Eukaryota</taxon>
        <taxon>Fungi</taxon>
        <taxon>Dikarya</taxon>
        <taxon>Ascomycota</taxon>
        <taxon>Pezizomycotina</taxon>
        <taxon>Eurotiomycetes</taxon>
        <taxon>Eurotiomycetidae</taxon>
        <taxon>Eurotiales</taxon>
        <taxon>Trichocomaceae</taxon>
        <taxon>Talaromyces</taxon>
        <taxon>Talaromyces sect. Talaromyces</taxon>
    </lineage>
</organism>
<evidence type="ECO:0000313" key="8">
    <source>
        <dbReference type="EMBL" id="EEA21779.1"/>
    </source>
</evidence>
<dbReference type="GO" id="GO:1904263">
    <property type="term" value="P:positive regulation of TORC1 signaling"/>
    <property type="evidence" value="ECO:0007669"/>
    <property type="project" value="TreeGrafter"/>
</dbReference>
<feature type="compositionally biased region" description="Basic and acidic residues" evidence="7">
    <location>
        <begin position="811"/>
        <end position="828"/>
    </location>
</feature>
<dbReference type="GO" id="GO:0016239">
    <property type="term" value="P:positive regulation of macroautophagy"/>
    <property type="evidence" value="ECO:0007669"/>
    <property type="project" value="TreeGrafter"/>
</dbReference>
<feature type="region of interest" description="Disordered" evidence="7">
    <location>
        <begin position="971"/>
        <end position="992"/>
    </location>
</feature>
<feature type="compositionally biased region" description="Basic and acidic residues" evidence="7">
    <location>
        <begin position="636"/>
        <end position="647"/>
    </location>
</feature>
<name>B6QL02_TALMQ</name>
<feature type="compositionally biased region" description="Basic and acidic residues" evidence="7">
    <location>
        <begin position="1321"/>
        <end position="1341"/>
    </location>
</feature>
<feature type="compositionally biased region" description="Polar residues" evidence="7">
    <location>
        <begin position="693"/>
        <end position="703"/>
    </location>
</feature>
<dbReference type="PhylomeDB" id="B6QL02"/>
<dbReference type="InterPro" id="IPR036322">
    <property type="entry name" value="WD40_repeat_dom_sf"/>
</dbReference>